<dbReference type="PANTHER" id="PTHR36930">
    <property type="entry name" value="METAL-SULFUR CLUSTER BIOSYNTHESIS PROTEINS YUAD-RELATED"/>
    <property type="match status" value="1"/>
</dbReference>
<dbReference type="GO" id="GO:0030170">
    <property type="term" value="F:pyridoxal phosphate binding"/>
    <property type="evidence" value="ECO:0007669"/>
    <property type="project" value="InterPro"/>
</dbReference>
<dbReference type="Proteomes" id="UP000199639">
    <property type="component" value="Unassembled WGS sequence"/>
</dbReference>
<proteinExistence type="predicted"/>
<dbReference type="SUPFAM" id="SSF50800">
    <property type="entry name" value="PK beta-barrel domain-like"/>
    <property type="match status" value="1"/>
</dbReference>
<dbReference type="Pfam" id="PF03473">
    <property type="entry name" value="MOSC"/>
    <property type="match status" value="1"/>
</dbReference>
<protein>
    <submittedName>
        <fullName evidence="2 3">MOSC domain-containing protein</fullName>
    </submittedName>
</protein>
<evidence type="ECO:0000313" key="3">
    <source>
        <dbReference type="EMBL" id="TFB75528.1"/>
    </source>
</evidence>
<reference evidence="2 4" key="1">
    <citation type="submission" date="2016-10" db="EMBL/GenBank/DDBJ databases">
        <authorList>
            <person name="Varghese N."/>
            <person name="Submissions S."/>
        </authorList>
    </citation>
    <scope>NUCLEOTIDE SEQUENCE [LARGE SCALE GENOMIC DNA]</scope>
    <source>
        <strain evidence="2 4">CGMCC 1.11215</strain>
    </source>
</reference>
<dbReference type="STRING" id="1424659.SAMN05216368_10728"/>
<dbReference type="Proteomes" id="UP000298252">
    <property type="component" value="Unassembled WGS sequence"/>
</dbReference>
<sequence length="185" mass="19130">MTSDGPAGTVVSVSRDDEHRFSKPVVSSIRLLAGFGVEGDSHAGATAQHLYLKKRNPSAPNLCQVHFIAAELFGALTPTGYAVAPGELGENVTTTGLDLMQLPLGTLLHLGAEASVSITGMRSPCSQINGYLKGLMKQLIRTDAAGTVERRGGIMGVVVTGGVVHPGDGIRVELPAGEHLPLGVV</sequence>
<dbReference type="Gene3D" id="2.40.33.20">
    <property type="entry name" value="PK beta-barrel domain-like"/>
    <property type="match status" value="1"/>
</dbReference>
<dbReference type="InterPro" id="IPR052716">
    <property type="entry name" value="MOSC_domain"/>
</dbReference>
<reference evidence="3 5" key="2">
    <citation type="submission" date="2019-03" db="EMBL/GenBank/DDBJ databases">
        <title>Genomics of glacier-inhabiting Cryobacterium strains.</title>
        <authorList>
            <person name="Liu Q."/>
            <person name="Xin Y.-H."/>
        </authorList>
    </citation>
    <scope>NUCLEOTIDE SEQUENCE [LARGE SCALE GENOMIC DNA]</scope>
    <source>
        <strain evidence="3 5">Hh8</strain>
    </source>
</reference>
<accession>A0A4R8V297</accession>
<dbReference type="AlphaFoldDB" id="A0A4R8V297"/>
<evidence type="ECO:0000259" key="1">
    <source>
        <dbReference type="PROSITE" id="PS51340"/>
    </source>
</evidence>
<dbReference type="EMBL" id="FNIB01000007">
    <property type="protein sequence ID" value="SDN72975.1"/>
    <property type="molecule type" value="Genomic_DNA"/>
</dbReference>
<feature type="domain" description="MOSC" evidence="1">
    <location>
        <begin position="24"/>
        <end position="173"/>
    </location>
</feature>
<evidence type="ECO:0000313" key="2">
    <source>
        <dbReference type="EMBL" id="SDN72975.1"/>
    </source>
</evidence>
<name>A0A4R8V297_9MICO</name>
<evidence type="ECO:0000313" key="5">
    <source>
        <dbReference type="Proteomes" id="UP000298252"/>
    </source>
</evidence>
<dbReference type="PANTHER" id="PTHR36930:SF1">
    <property type="entry name" value="MOSC DOMAIN-CONTAINING PROTEIN"/>
    <property type="match status" value="1"/>
</dbReference>
<dbReference type="PROSITE" id="PS51340">
    <property type="entry name" value="MOSC"/>
    <property type="match status" value="1"/>
</dbReference>
<organism evidence="2 4">
    <name type="scientific">Cryobacterium flavum</name>
    <dbReference type="NCBI Taxonomy" id="1424659"/>
    <lineage>
        <taxon>Bacteria</taxon>
        <taxon>Bacillati</taxon>
        <taxon>Actinomycetota</taxon>
        <taxon>Actinomycetes</taxon>
        <taxon>Micrococcales</taxon>
        <taxon>Microbacteriaceae</taxon>
        <taxon>Cryobacterium</taxon>
    </lineage>
</organism>
<dbReference type="RefSeq" id="WP_092340825.1">
    <property type="nucleotide sequence ID" value="NZ_FNIB01000007.1"/>
</dbReference>
<dbReference type="GO" id="GO:0003824">
    <property type="term" value="F:catalytic activity"/>
    <property type="evidence" value="ECO:0007669"/>
    <property type="project" value="InterPro"/>
</dbReference>
<dbReference type="GO" id="GO:0030151">
    <property type="term" value="F:molybdenum ion binding"/>
    <property type="evidence" value="ECO:0007669"/>
    <property type="project" value="InterPro"/>
</dbReference>
<evidence type="ECO:0000313" key="4">
    <source>
        <dbReference type="Proteomes" id="UP000199639"/>
    </source>
</evidence>
<gene>
    <name evidence="3" type="ORF">E3O21_11890</name>
    <name evidence="2" type="ORF">SAMN05216368_10728</name>
</gene>
<dbReference type="EMBL" id="SOFD01000029">
    <property type="protein sequence ID" value="TFB75528.1"/>
    <property type="molecule type" value="Genomic_DNA"/>
</dbReference>
<dbReference type="InterPro" id="IPR005302">
    <property type="entry name" value="MoCF_Sase_C"/>
</dbReference>
<keyword evidence="5" id="KW-1185">Reference proteome</keyword>
<dbReference type="InterPro" id="IPR011037">
    <property type="entry name" value="Pyrv_Knase-like_insert_dom_sf"/>
</dbReference>